<protein>
    <submittedName>
        <fullName evidence="4">Bifunctional diguanylate cyclase/phosphodiesterase</fullName>
    </submittedName>
</protein>
<dbReference type="InterPro" id="IPR029787">
    <property type="entry name" value="Nucleotide_cyclase"/>
</dbReference>
<accession>A0ABS8P6A8</accession>
<dbReference type="InterPro" id="IPR001633">
    <property type="entry name" value="EAL_dom"/>
</dbReference>
<dbReference type="PANTHER" id="PTHR33121:SF71">
    <property type="entry name" value="OXYGEN SENSOR PROTEIN DOSP"/>
    <property type="match status" value="1"/>
</dbReference>
<dbReference type="RefSeq" id="WP_230730266.1">
    <property type="nucleotide sequence ID" value="NZ_JAJNDB010000001.1"/>
</dbReference>
<gene>
    <name evidence="4" type="ORF">LQ327_04145</name>
</gene>
<evidence type="ECO:0000313" key="5">
    <source>
        <dbReference type="Proteomes" id="UP001199469"/>
    </source>
</evidence>
<dbReference type="SMART" id="SM00052">
    <property type="entry name" value="EAL"/>
    <property type="match status" value="1"/>
</dbReference>
<proteinExistence type="predicted"/>
<evidence type="ECO:0000259" key="2">
    <source>
        <dbReference type="PROSITE" id="PS50883"/>
    </source>
</evidence>
<dbReference type="InterPro" id="IPR043128">
    <property type="entry name" value="Rev_trsase/Diguanyl_cyclase"/>
</dbReference>
<evidence type="ECO:0000256" key="1">
    <source>
        <dbReference type="SAM" id="MobiDB-lite"/>
    </source>
</evidence>
<dbReference type="Pfam" id="PF00563">
    <property type="entry name" value="EAL"/>
    <property type="match status" value="1"/>
</dbReference>
<dbReference type="PANTHER" id="PTHR33121">
    <property type="entry name" value="CYCLIC DI-GMP PHOSPHODIESTERASE PDEF"/>
    <property type="match status" value="1"/>
</dbReference>
<feature type="domain" description="GGDEF" evidence="3">
    <location>
        <begin position="252"/>
        <end position="400"/>
    </location>
</feature>
<dbReference type="PROSITE" id="PS50887">
    <property type="entry name" value="GGDEF"/>
    <property type="match status" value="1"/>
</dbReference>
<dbReference type="Pfam" id="PF00990">
    <property type="entry name" value="GGDEF"/>
    <property type="match status" value="1"/>
</dbReference>
<feature type="region of interest" description="Disordered" evidence="1">
    <location>
        <begin position="664"/>
        <end position="691"/>
    </location>
</feature>
<dbReference type="Gene3D" id="3.20.20.450">
    <property type="entry name" value="EAL domain"/>
    <property type="match status" value="1"/>
</dbReference>
<sequence>MPRAARRRLVSAATGALAAVVLAVGVAVVVVALVRTARRRRSRDLRTLGVVGSSIATHAAQRRTDDGRASAREIAEALRLRYGARRVVVAVGPLVERAGEPEAGLDGPVAPAEAFRPGRGASRWHRRTAPAVVRDWMVTRDATEVLVAPVAAPEVREVAEAGAVPEVVRSRHGVVEVHDPSRAGAQRWRGPTRSLVRGELALLATVARQVGAEVENSRLEARLRRDAHRDPLTTLLNRPGFLQAAAEQVQGGSGAIATVSFGLLDQVNDTLGHARGEEFVALAARRLAAVCASDRAAEVAPGARLAARLEGDTYAVVVAGVDGPTAHASAEEMREQLVRPFVVEGVPFEAPVLVGVAIAGTPTLAAEVDGAAVASRLLARADIALSAARLGGGPVRCYEPSMGERADRRLALIRGFADAIADGSLTVHYQPTVSLEARTVLGVEALARWDHPELGALLPDEFVPVLEATGQITGLTLFVLDEAVAAARRWLDRGLRLSVAVNVSAGALDDSFPPSVAEALARHGVPPELLTLEVTESGVSAEREHAMPALRRLSVMGCRLAVDDFGTGQSSLAHLRRLPVDQVKIDKSFVLGMGTEAGDAAVVRAIVEMGHTLGLTVVAEGVEDGAVRVALAEMGCDVAQGYLVSRPLSAGHLDQWLDSLVREGGATPGPDGPCVRWVPPAGTAPESSGAA</sequence>
<dbReference type="SUPFAM" id="SSF141868">
    <property type="entry name" value="EAL domain-like"/>
    <property type="match status" value="1"/>
</dbReference>
<feature type="domain" description="EAL" evidence="2">
    <location>
        <begin position="409"/>
        <end position="661"/>
    </location>
</feature>
<dbReference type="SUPFAM" id="SSF55073">
    <property type="entry name" value="Nucleotide cyclase"/>
    <property type="match status" value="1"/>
</dbReference>
<dbReference type="EMBL" id="JAJNDB010000001">
    <property type="protein sequence ID" value="MCD2192579.1"/>
    <property type="molecule type" value="Genomic_DNA"/>
</dbReference>
<evidence type="ECO:0000313" key="4">
    <source>
        <dbReference type="EMBL" id="MCD2192579.1"/>
    </source>
</evidence>
<dbReference type="PROSITE" id="PS50883">
    <property type="entry name" value="EAL"/>
    <property type="match status" value="1"/>
</dbReference>
<keyword evidence="5" id="KW-1185">Reference proteome</keyword>
<name>A0ABS8P6A8_9PSEU</name>
<dbReference type="InterPro" id="IPR050706">
    <property type="entry name" value="Cyclic-di-GMP_PDE-like"/>
</dbReference>
<dbReference type="CDD" id="cd01948">
    <property type="entry name" value="EAL"/>
    <property type="match status" value="1"/>
</dbReference>
<dbReference type="InterPro" id="IPR000160">
    <property type="entry name" value="GGDEF_dom"/>
</dbReference>
<evidence type="ECO:0000259" key="3">
    <source>
        <dbReference type="PROSITE" id="PS50887"/>
    </source>
</evidence>
<dbReference type="Gene3D" id="3.30.70.270">
    <property type="match status" value="1"/>
</dbReference>
<organism evidence="4 5">
    <name type="scientific">Actinomycetospora endophytica</name>
    <dbReference type="NCBI Taxonomy" id="2291215"/>
    <lineage>
        <taxon>Bacteria</taxon>
        <taxon>Bacillati</taxon>
        <taxon>Actinomycetota</taxon>
        <taxon>Actinomycetes</taxon>
        <taxon>Pseudonocardiales</taxon>
        <taxon>Pseudonocardiaceae</taxon>
        <taxon>Actinomycetospora</taxon>
    </lineage>
</organism>
<dbReference type="InterPro" id="IPR035919">
    <property type="entry name" value="EAL_sf"/>
</dbReference>
<dbReference type="SMART" id="SM00267">
    <property type="entry name" value="GGDEF"/>
    <property type="match status" value="1"/>
</dbReference>
<reference evidence="4 5" key="1">
    <citation type="submission" date="2021-11" db="EMBL/GenBank/DDBJ databases">
        <title>Draft genome sequence of Actinomycetospora sp. SF1 isolated from the rhizosphere soil.</title>
        <authorList>
            <person name="Duangmal K."/>
            <person name="Chantavorakit T."/>
        </authorList>
    </citation>
    <scope>NUCLEOTIDE SEQUENCE [LARGE SCALE GENOMIC DNA]</scope>
    <source>
        <strain evidence="4 5">TBRC 5722</strain>
    </source>
</reference>
<dbReference type="Proteomes" id="UP001199469">
    <property type="component" value="Unassembled WGS sequence"/>
</dbReference>
<comment type="caution">
    <text evidence="4">The sequence shown here is derived from an EMBL/GenBank/DDBJ whole genome shotgun (WGS) entry which is preliminary data.</text>
</comment>